<name>A0A060TI24_BLAAD</name>
<protein>
    <recommendedName>
        <fullName evidence="4">Protein arginine N-methyltransferase</fullName>
    </recommendedName>
</protein>
<dbReference type="PANTHER" id="PTHR10738">
    <property type="entry name" value="PROTEIN ARGININE N-METHYLTRANSFERASE 5"/>
    <property type="match status" value="1"/>
</dbReference>
<accession>A0A060TI24</accession>
<dbReference type="SUPFAM" id="SSF53335">
    <property type="entry name" value="S-adenosyl-L-methionine-dependent methyltransferases"/>
    <property type="match status" value="1"/>
</dbReference>
<evidence type="ECO:0000259" key="11">
    <source>
        <dbReference type="Pfam" id="PF17286"/>
    </source>
</evidence>
<feature type="binding site" evidence="6">
    <location>
        <begin position="359"/>
        <end position="360"/>
    </location>
    <ligand>
        <name>S-adenosyl-L-methionine</name>
        <dbReference type="ChEBI" id="CHEBI:59789"/>
    </ligand>
</feature>
<evidence type="ECO:0000259" key="9">
    <source>
        <dbReference type="Pfam" id="PF05185"/>
    </source>
</evidence>
<evidence type="ECO:0000259" key="10">
    <source>
        <dbReference type="Pfam" id="PF17285"/>
    </source>
</evidence>
<comment type="similarity">
    <text evidence="4">Belongs to the class I-like SAM-binding methyltransferase superfamily.</text>
</comment>
<feature type="region of interest" description="Disordered" evidence="8">
    <location>
        <begin position="57"/>
        <end position="113"/>
    </location>
</feature>
<dbReference type="PROSITE" id="PS51678">
    <property type="entry name" value="SAM_MT_PRMT"/>
    <property type="match status" value="1"/>
</dbReference>
<dbReference type="InterPro" id="IPR007857">
    <property type="entry name" value="Arg_MeTrfase_PRMT5"/>
</dbReference>
<dbReference type="InterPro" id="IPR035248">
    <property type="entry name" value="PRMT5_C"/>
</dbReference>
<evidence type="ECO:0000256" key="6">
    <source>
        <dbReference type="PIRSR" id="PIRSR015894-2"/>
    </source>
</evidence>
<dbReference type="Gene3D" id="2.70.160.11">
    <property type="entry name" value="Hnrnp arginine n-methyltransferase1"/>
    <property type="match status" value="1"/>
</dbReference>
<dbReference type="Pfam" id="PF17285">
    <property type="entry name" value="PRMT5_TIM"/>
    <property type="match status" value="1"/>
</dbReference>
<evidence type="ECO:0000256" key="7">
    <source>
        <dbReference type="PIRSR" id="PIRSR015894-3"/>
    </source>
</evidence>
<dbReference type="Gene3D" id="3.20.20.150">
    <property type="entry name" value="Divalent-metal-dependent TIM barrel enzymes"/>
    <property type="match status" value="1"/>
</dbReference>
<feature type="binding site" evidence="6">
    <location>
        <position position="350"/>
    </location>
    <ligand>
        <name>S-adenosyl-L-methionine</name>
        <dbReference type="ChEBI" id="CHEBI:59789"/>
    </ligand>
</feature>
<dbReference type="InterPro" id="IPR035075">
    <property type="entry name" value="PRMT5"/>
</dbReference>
<dbReference type="AlphaFoldDB" id="A0A060TI24"/>
<evidence type="ECO:0000256" key="3">
    <source>
        <dbReference type="ARBA" id="ARBA00022691"/>
    </source>
</evidence>
<dbReference type="GO" id="GO:0006355">
    <property type="term" value="P:regulation of DNA-templated transcription"/>
    <property type="evidence" value="ECO:0007669"/>
    <property type="project" value="TreeGrafter"/>
</dbReference>
<feature type="domain" description="PRMT5 oligomerisation" evidence="11">
    <location>
        <begin position="487"/>
        <end position="711"/>
    </location>
</feature>
<feature type="binding site" evidence="6">
    <location>
        <begin position="439"/>
        <end position="440"/>
    </location>
    <ligand>
        <name>S-adenosyl-L-methionine</name>
        <dbReference type="ChEBI" id="CHEBI:59789"/>
    </ligand>
</feature>
<dbReference type="Pfam" id="PF17286">
    <property type="entry name" value="PRMT5_C"/>
    <property type="match status" value="1"/>
</dbReference>
<reference evidence="12" key="2">
    <citation type="submission" date="2014-06" db="EMBL/GenBank/DDBJ databases">
        <title>The complete genome of Blastobotrys (Arxula) adeninivorans LS3 - a yeast of biotechnological interest.</title>
        <authorList>
            <person name="Kunze G."/>
            <person name="Gaillardin C."/>
            <person name="Czernicka M."/>
            <person name="Durrens P."/>
            <person name="Martin T."/>
            <person name="Boer E."/>
            <person name="Gabaldon T."/>
            <person name="Cruz J."/>
            <person name="Talla E."/>
            <person name="Marck C."/>
            <person name="Goffeau A."/>
            <person name="Barbe V."/>
            <person name="Baret P."/>
            <person name="Baronian K."/>
            <person name="Beier S."/>
            <person name="Bleykasten C."/>
            <person name="Bode R."/>
            <person name="Casaregola S."/>
            <person name="Despons L."/>
            <person name="Fairhead C."/>
            <person name="Giersberg M."/>
            <person name="Gierski P."/>
            <person name="Hahnel U."/>
            <person name="Hartmann A."/>
            <person name="Jankowska D."/>
            <person name="Jubin C."/>
            <person name="Jung P."/>
            <person name="Lafontaine I."/>
            <person name="Leh-Louis V."/>
            <person name="Lemaire M."/>
            <person name="Marcet-Houben M."/>
            <person name="Mascher M."/>
            <person name="Morel G."/>
            <person name="Richard G.-F."/>
            <person name="Riechen J."/>
            <person name="Sacerdot C."/>
            <person name="Sarkar A."/>
            <person name="Savel G."/>
            <person name="Schacherer J."/>
            <person name="Sherman D."/>
            <person name="Straub M.-L."/>
            <person name="Stein N."/>
            <person name="Thierry A."/>
            <person name="Trautwein-Schult A."/>
            <person name="Westhof E."/>
            <person name="Worch S."/>
            <person name="Dujon B."/>
            <person name="Souciet J.-L."/>
            <person name="Wincker P."/>
            <person name="Scholz U."/>
            <person name="Neuveglise N."/>
        </authorList>
    </citation>
    <scope>NUCLEOTIDE SEQUENCE</scope>
    <source>
        <strain evidence="12">LS3</strain>
    </source>
</reference>
<sequence length="714" mass="78198">MDGLYVGLNLPSPTGAADQSLVDNVLGKGYDMITCRITSRGYRKRIQSLFHELEQSRSSSLFATGNTSPSPQGSPSSAHSSPGRASSPTNNRHSNTQPPSTVPPPGLEDVVIHPGPHTLNTIALASPWVELDSKNPRVAKISFQVLEHELSYASFCGLNHIVIPGPKRRTNVVQYAHAVNSLLQKAPFAQLMIHLPFTEQGDLPDPLSIWDVWQTIRHICAYSPNLSVALQVPQQIPRGVVLSRWFAEPVSLLVISPLSFVPNQKQYPVLPKPTQKLLWKFFKKTHMIVIEEATEATGLAGGDTGMLLYLRHLHKSGPPPSIEEQFAAGYLDYLQSPLQPLADNLESSTYEVFERDPIKYSQYEKALYHAFLDKSNKSLVVAVVGAGRGPLVDRAIRAAAAAGRTLTIYALEKNVNAIVYLQRRKSEEWGEVVTIVSSDMRDWVAPKPVDVIVSELLGSFGDNELSPECLDGAQKALAPNGVMIPQSYSAHLTPVMSPKLYQSVLSLNRAGPGGASSGPASSAGMGMSPGSNAALGATRLNDGGTGSSVAGAAQSPYVVMLHEIDYVSGTIAAAWRFKHPVMNMAPENEHNTRMFKHTFSIKSKCNVHGLAGFFETVLYKDIELSTKPDTKETKSKDMVSWFPMWFPLSQPMYLTDNSELDVSMWRQTDGRKVWYEWAVESYALVDSNSATSRRIRTGVSNLHNSGGKYFAMIL</sequence>
<evidence type="ECO:0000256" key="8">
    <source>
        <dbReference type="SAM" id="MobiDB-lite"/>
    </source>
</evidence>
<dbReference type="GO" id="GO:0005829">
    <property type="term" value="C:cytosol"/>
    <property type="evidence" value="ECO:0007669"/>
    <property type="project" value="TreeGrafter"/>
</dbReference>
<proteinExistence type="inferred from homology"/>
<keyword evidence="1 4" id="KW-0489">Methyltransferase</keyword>
<feature type="domain" description="PRMT5 TIM barrel" evidence="10">
    <location>
        <begin position="29"/>
        <end position="316"/>
    </location>
</feature>
<dbReference type="GO" id="GO:0032259">
    <property type="term" value="P:methylation"/>
    <property type="evidence" value="ECO:0007669"/>
    <property type="project" value="UniProtKB-KW"/>
</dbReference>
<gene>
    <name evidence="12" type="ORF">GNLVRS02_ARAD1D42944g</name>
</gene>
<dbReference type="PANTHER" id="PTHR10738:SF0">
    <property type="entry name" value="PROTEIN ARGININE N-METHYLTRANSFERASE 5"/>
    <property type="match status" value="1"/>
</dbReference>
<feature type="compositionally biased region" description="Low complexity" evidence="8">
    <location>
        <begin position="68"/>
        <end position="88"/>
    </location>
</feature>
<dbReference type="Pfam" id="PF05185">
    <property type="entry name" value="PRMT5"/>
    <property type="match status" value="1"/>
</dbReference>
<feature type="compositionally biased region" description="Polar residues" evidence="8">
    <location>
        <begin position="89"/>
        <end position="99"/>
    </location>
</feature>
<evidence type="ECO:0000256" key="5">
    <source>
        <dbReference type="PIRSR" id="PIRSR015894-1"/>
    </source>
</evidence>
<feature type="site" description="Critical for specifying symmetric addition of methyl groups" evidence="7">
    <location>
        <position position="353"/>
    </location>
</feature>
<feature type="compositionally biased region" description="Polar residues" evidence="8">
    <location>
        <begin position="57"/>
        <end position="67"/>
    </location>
</feature>
<dbReference type="InterPro" id="IPR035247">
    <property type="entry name" value="PRMT5_TIM"/>
</dbReference>
<dbReference type="InterPro" id="IPR029063">
    <property type="entry name" value="SAM-dependent_MTases_sf"/>
</dbReference>
<dbReference type="InterPro" id="IPR025799">
    <property type="entry name" value="Arg_MeTrfase"/>
</dbReference>
<feature type="active site" description="Proton donor/acceptor" evidence="5">
    <location>
        <position position="455"/>
    </location>
</feature>
<reference evidence="12" key="1">
    <citation type="submission" date="2014-02" db="EMBL/GenBank/DDBJ databases">
        <authorList>
            <person name="Genoscope - CEA"/>
        </authorList>
    </citation>
    <scope>NUCLEOTIDE SEQUENCE</scope>
    <source>
        <strain evidence="12">LS3</strain>
    </source>
</reference>
<feature type="active site" description="Proton donor/acceptor" evidence="5">
    <location>
        <position position="464"/>
    </location>
</feature>
<keyword evidence="2 4" id="KW-0808">Transferase</keyword>
<organism evidence="12">
    <name type="scientific">Blastobotrys adeninivorans</name>
    <name type="common">Yeast</name>
    <name type="synonym">Arxula adeninivorans</name>
    <dbReference type="NCBI Taxonomy" id="409370"/>
    <lineage>
        <taxon>Eukaryota</taxon>
        <taxon>Fungi</taxon>
        <taxon>Dikarya</taxon>
        <taxon>Ascomycota</taxon>
        <taxon>Saccharomycotina</taxon>
        <taxon>Dipodascomycetes</taxon>
        <taxon>Dipodascales</taxon>
        <taxon>Trichomonascaceae</taxon>
        <taxon>Blastobotrys</taxon>
    </lineage>
</organism>
<dbReference type="PhylomeDB" id="A0A060TI24"/>
<dbReference type="Gene3D" id="3.40.50.150">
    <property type="entry name" value="Vaccinia Virus protein VP39"/>
    <property type="match status" value="1"/>
</dbReference>
<feature type="binding site" evidence="6">
    <location>
        <position position="412"/>
    </location>
    <ligand>
        <name>S-adenosyl-L-methionine</name>
        <dbReference type="ChEBI" id="CHEBI:59789"/>
    </ligand>
</feature>
<dbReference type="GO" id="GO:0005634">
    <property type="term" value="C:nucleus"/>
    <property type="evidence" value="ECO:0007669"/>
    <property type="project" value="TreeGrafter"/>
</dbReference>
<evidence type="ECO:0000256" key="4">
    <source>
        <dbReference type="PIRNR" id="PIRNR015894"/>
    </source>
</evidence>
<dbReference type="EMBL" id="HG937694">
    <property type="protein sequence ID" value="CDP38801.1"/>
    <property type="molecule type" value="Genomic_DNA"/>
</dbReference>
<dbReference type="GO" id="GO:0016274">
    <property type="term" value="F:protein-arginine N-methyltransferase activity"/>
    <property type="evidence" value="ECO:0007669"/>
    <property type="project" value="InterPro"/>
</dbReference>
<evidence type="ECO:0000256" key="1">
    <source>
        <dbReference type="ARBA" id="ARBA00022603"/>
    </source>
</evidence>
<feature type="domain" description="PRMT5 arginine-N-methyltransferase" evidence="9">
    <location>
        <begin position="323"/>
        <end position="484"/>
    </location>
</feature>
<evidence type="ECO:0000256" key="2">
    <source>
        <dbReference type="ARBA" id="ARBA00022679"/>
    </source>
</evidence>
<keyword evidence="3 4" id="KW-0949">S-adenosyl-L-methionine</keyword>
<dbReference type="PIRSF" id="PIRSF015894">
    <property type="entry name" value="Skb1_MeTrfase"/>
    <property type="match status" value="1"/>
</dbReference>
<evidence type="ECO:0000313" key="12">
    <source>
        <dbReference type="EMBL" id="CDP38801.1"/>
    </source>
</evidence>